<gene>
    <name evidence="3" type="ORF">GSTUAT00008162001</name>
</gene>
<evidence type="ECO:0000313" key="4">
    <source>
        <dbReference type="Proteomes" id="UP001412239"/>
    </source>
</evidence>
<dbReference type="AlphaFoldDB" id="A0A292PKV1"/>
<dbReference type="EMBL" id="LN891179">
    <property type="protein sequence ID" value="CUS07754.1"/>
    <property type="molecule type" value="Genomic_DNA"/>
</dbReference>
<evidence type="ECO:0000256" key="1">
    <source>
        <dbReference type="SAM" id="MobiDB-lite"/>
    </source>
</evidence>
<accession>A0A292PKV1</accession>
<keyword evidence="2" id="KW-1133">Transmembrane helix</keyword>
<evidence type="ECO:0000256" key="2">
    <source>
        <dbReference type="SAM" id="Phobius"/>
    </source>
</evidence>
<name>A0A292PKV1_9PEZI</name>
<sequence length="111" mass="12451">MRGQAAIIPVCFAVIFGVVNGIAIFRPLVVEQRLKTIREQNGIVDHAADEIPSSNDQKKLPVRFELEANKMQNKQAKEMETTGAPNPARETGDEGETKPAKVPTSWYQFWR</sequence>
<reference evidence="3" key="1">
    <citation type="submission" date="2015-10" db="EMBL/GenBank/DDBJ databases">
        <authorList>
            <person name="Regsiter A."/>
            <person name="william w."/>
        </authorList>
    </citation>
    <scope>NUCLEOTIDE SEQUENCE</scope>
    <source>
        <strain evidence="3">Montdore</strain>
    </source>
</reference>
<keyword evidence="2" id="KW-0472">Membrane</keyword>
<evidence type="ECO:0000313" key="3">
    <source>
        <dbReference type="EMBL" id="CUS07754.1"/>
    </source>
</evidence>
<keyword evidence="2" id="KW-0812">Transmembrane</keyword>
<dbReference type="Pfam" id="PF23670">
    <property type="entry name" value="PIGBOS1"/>
    <property type="match status" value="1"/>
</dbReference>
<dbReference type="InterPro" id="IPR057394">
    <property type="entry name" value="PIGBOS1"/>
</dbReference>
<proteinExistence type="predicted"/>
<keyword evidence="4" id="KW-1185">Reference proteome</keyword>
<feature type="transmembrane region" description="Helical" evidence="2">
    <location>
        <begin position="6"/>
        <end position="29"/>
    </location>
</feature>
<feature type="region of interest" description="Disordered" evidence="1">
    <location>
        <begin position="74"/>
        <end position="111"/>
    </location>
</feature>
<feature type="compositionally biased region" description="Basic and acidic residues" evidence="1">
    <location>
        <begin position="90"/>
        <end position="99"/>
    </location>
</feature>
<protein>
    <submittedName>
        <fullName evidence="3">Uncharacterized protein</fullName>
    </submittedName>
</protein>
<dbReference type="Proteomes" id="UP001412239">
    <property type="component" value="Unassembled WGS sequence"/>
</dbReference>
<organism evidence="3 4">
    <name type="scientific">Tuber aestivum</name>
    <name type="common">summer truffle</name>
    <dbReference type="NCBI Taxonomy" id="59557"/>
    <lineage>
        <taxon>Eukaryota</taxon>
        <taxon>Fungi</taxon>
        <taxon>Dikarya</taxon>
        <taxon>Ascomycota</taxon>
        <taxon>Pezizomycotina</taxon>
        <taxon>Pezizomycetes</taxon>
        <taxon>Pezizales</taxon>
        <taxon>Tuberaceae</taxon>
        <taxon>Tuber</taxon>
    </lineage>
</organism>